<sequence>MKKIKRVVFLAMAVLVLAGCTQVAKESSKTESSKKETKNESIVYTAIVKEDGVAERGGILVKDITPVDSKNTTPPVLTNDVILITDGTNLLNAKTKEKVDMIDVKTGMTVKVTLAKEPISTMSLPPQIPGKDVYEIAVVE</sequence>
<evidence type="ECO:0000313" key="2">
    <source>
        <dbReference type="EMBL" id="TFJ24913.1"/>
    </source>
</evidence>
<dbReference type="PROSITE" id="PS51257">
    <property type="entry name" value="PROKAR_LIPOPROTEIN"/>
    <property type="match status" value="1"/>
</dbReference>
<proteinExistence type="predicted"/>
<evidence type="ECO:0000256" key="1">
    <source>
        <dbReference type="SAM" id="SignalP"/>
    </source>
</evidence>
<dbReference type="Gene3D" id="2.30.42.10">
    <property type="match status" value="1"/>
</dbReference>
<comment type="caution">
    <text evidence="2">The sequence shown here is derived from an EMBL/GenBank/DDBJ whole genome shotgun (WGS) entry which is preliminary data.</text>
</comment>
<keyword evidence="1" id="KW-0732">Signal</keyword>
<evidence type="ECO:0000313" key="3">
    <source>
        <dbReference type="Proteomes" id="UP000297938"/>
    </source>
</evidence>
<feature type="signal peptide" evidence="1">
    <location>
        <begin position="1"/>
        <end position="18"/>
    </location>
</feature>
<accession>A0A2R8A021</accession>
<dbReference type="InterPro" id="IPR036034">
    <property type="entry name" value="PDZ_sf"/>
</dbReference>
<dbReference type="RefSeq" id="WP_082985776.1">
    <property type="nucleotide sequence ID" value="NZ_CBCPJQ010000001.1"/>
</dbReference>
<feature type="chain" id="PRO_5044385003" evidence="1">
    <location>
        <begin position="19"/>
        <end position="140"/>
    </location>
</feature>
<protein>
    <submittedName>
        <fullName evidence="2">Uncharacterized protein</fullName>
    </submittedName>
</protein>
<dbReference type="Proteomes" id="UP000297938">
    <property type="component" value="Unassembled WGS sequence"/>
</dbReference>
<dbReference type="STRING" id="2748.CDIV41_320400"/>
<name>A0A2R8A021_CARDV</name>
<reference evidence="2 3" key="1">
    <citation type="journal article" date="2018" name="Int. J. Food Microbiol.">
        <title>Growth of Carnobacterium spp. isolated from chilled vacuum-packaged meat under relevant acidic conditions.</title>
        <authorList>
            <person name="Zhang P."/>
            <person name="Badoni M."/>
            <person name="Ganzle M."/>
            <person name="Yang X."/>
        </authorList>
    </citation>
    <scope>NUCLEOTIDE SEQUENCE [LARGE SCALE GENOMIC DNA]</scope>
    <source>
        <strain evidence="2 3">B2</strain>
    </source>
</reference>
<dbReference type="AlphaFoldDB" id="A0A2R8A021"/>
<organism evidence="2 3">
    <name type="scientific">Carnobacterium divergens</name>
    <name type="common">Lactobacillus divergens</name>
    <dbReference type="NCBI Taxonomy" id="2748"/>
    <lineage>
        <taxon>Bacteria</taxon>
        <taxon>Bacillati</taxon>
        <taxon>Bacillota</taxon>
        <taxon>Bacilli</taxon>
        <taxon>Lactobacillales</taxon>
        <taxon>Carnobacteriaceae</taxon>
        <taxon>Carnobacterium</taxon>
    </lineage>
</organism>
<gene>
    <name evidence="2" type="ORF">CKN69_09805</name>
</gene>
<dbReference type="EMBL" id="NRPP01000017">
    <property type="protein sequence ID" value="TFJ24913.1"/>
    <property type="molecule type" value="Genomic_DNA"/>
</dbReference>